<evidence type="ECO:0000313" key="3">
    <source>
        <dbReference type="Proteomes" id="UP001162811"/>
    </source>
</evidence>
<name>A0ABT1ALE6_9RALS</name>
<feature type="region of interest" description="Disordered" evidence="1">
    <location>
        <begin position="46"/>
        <end position="65"/>
    </location>
</feature>
<feature type="compositionally biased region" description="Low complexity" evidence="1">
    <location>
        <begin position="46"/>
        <end position="56"/>
    </location>
</feature>
<dbReference type="EMBL" id="JAMXHT010000004">
    <property type="protein sequence ID" value="MCO5399106.1"/>
    <property type="molecule type" value="Genomic_DNA"/>
</dbReference>
<evidence type="ECO:0008006" key="4">
    <source>
        <dbReference type="Google" id="ProtNLM"/>
    </source>
</evidence>
<protein>
    <recommendedName>
        <fullName evidence="4">Integrase</fullName>
    </recommendedName>
</protein>
<dbReference type="Proteomes" id="UP001162811">
    <property type="component" value="Unassembled WGS sequence"/>
</dbReference>
<reference evidence="2" key="1">
    <citation type="submission" date="2022-06" db="EMBL/GenBank/DDBJ databases">
        <authorList>
            <person name="Lu C.-H."/>
        </authorList>
    </citation>
    <scope>NUCLEOTIDE SEQUENCE</scope>
    <source>
        <strain evidence="2">21MJYT02-11</strain>
    </source>
</reference>
<evidence type="ECO:0000313" key="2">
    <source>
        <dbReference type="EMBL" id="MCO5399106.1"/>
    </source>
</evidence>
<gene>
    <name evidence="2" type="ORF">NG900_12965</name>
</gene>
<proteinExistence type="predicted"/>
<organism evidence="2 3">
    <name type="scientific">Ralstonia soli</name>
    <dbReference type="NCBI Taxonomy" id="2953896"/>
    <lineage>
        <taxon>Bacteria</taxon>
        <taxon>Pseudomonadati</taxon>
        <taxon>Pseudomonadota</taxon>
        <taxon>Betaproteobacteria</taxon>
        <taxon>Burkholderiales</taxon>
        <taxon>Burkholderiaceae</taxon>
        <taxon>Ralstonia</taxon>
    </lineage>
</organism>
<accession>A0ABT1ALE6</accession>
<reference evidence="2" key="2">
    <citation type="journal article" date="2023" name="Front. Microbiol.">
        <title>Ralstonia chuxiongensis sp. nov., Ralstonia mojiangensis sp. nov., and Ralstonia soli sp. nov., isolated from tobacco fields, are three novel species in the family Burkholderiaceae.</title>
        <authorList>
            <person name="Lu C.H."/>
            <person name="Zhang Y.Y."/>
            <person name="Jiang N."/>
            <person name="Chen W."/>
            <person name="Shao X."/>
            <person name="Zhao Z.M."/>
            <person name="Lu W.L."/>
            <person name="Hu X."/>
            <person name="Xi Y.X."/>
            <person name="Zou S.Y."/>
            <person name="Wei Q.J."/>
            <person name="Lin Z.L."/>
            <person name="Gong L."/>
            <person name="Gai X.T."/>
            <person name="Zhang L.Q."/>
            <person name="Li J.Y."/>
            <person name="Jin Y."/>
            <person name="Xia Z.Y."/>
        </authorList>
    </citation>
    <scope>NUCLEOTIDE SEQUENCE</scope>
    <source>
        <strain evidence="2">21MJYT02-11</strain>
    </source>
</reference>
<evidence type="ECO:0000256" key="1">
    <source>
        <dbReference type="SAM" id="MobiDB-lite"/>
    </source>
</evidence>
<dbReference type="RefSeq" id="WP_252680796.1">
    <property type="nucleotide sequence ID" value="NZ_JAMXHT010000004.1"/>
</dbReference>
<sequence>MNAALEAGIVKEPFTFHDLRAYDATTHKSERGTLPDLHANPAITARATTETRSSSGRRCEQGVFPPWGYGENKPLRMSRNKNSAYRKALFCKEFFGVADGTRTQMWGDSGGTKGS</sequence>
<keyword evidence="3" id="KW-1185">Reference proteome</keyword>
<comment type="caution">
    <text evidence="2">The sequence shown here is derived from an EMBL/GenBank/DDBJ whole genome shotgun (WGS) entry which is preliminary data.</text>
</comment>